<gene>
    <name evidence="3" type="ORF">G3A44_16520</name>
</gene>
<organism evidence="3 4">
    <name type="scientific">Ideonella livida</name>
    <dbReference type="NCBI Taxonomy" id="2707176"/>
    <lineage>
        <taxon>Bacteria</taxon>
        <taxon>Pseudomonadati</taxon>
        <taxon>Pseudomonadota</taxon>
        <taxon>Betaproteobacteria</taxon>
        <taxon>Burkholderiales</taxon>
        <taxon>Sphaerotilaceae</taxon>
        <taxon>Ideonella</taxon>
    </lineage>
</organism>
<dbReference type="CDD" id="cd02440">
    <property type="entry name" value="AdoMet_MTases"/>
    <property type="match status" value="1"/>
</dbReference>
<keyword evidence="3" id="KW-0489">Methyltransferase</keyword>
<comment type="caution">
    <text evidence="3">The sequence shown here is derived from an EMBL/GenBank/DDBJ whole genome shotgun (WGS) entry which is preliminary data.</text>
</comment>
<dbReference type="GO" id="GO:0008168">
    <property type="term" value="F:methyltransferase activity"/>
    <property type="evidence" value="ECO:0007669"/>
    <property type="project" value="UniProtKB-KW"/>
</dbReference>
<dbReference type="SUPFAM" id="SSF53335">
    <property type="entry name" value="S-adenosyl-L-methionine-dependent methyltransferases"/>
    <property type="match status" value="1"/>
</dbReference>
<dbReference type="Proteomes" id="UP000484255">
    <property type="component" value="Unassembled WGS sequence"/>
</dbReference>
<proteinExistence type="predicted"/>
<dbReference type="Pfam" id="PF13649">
    <property type="entry name" value="Methyltransf_25"/>
    <property type="match status" value="1"/>
</dbReference>
<dbReference type="InterPro" id="IPR041698">
    <property type="entry name" value="Methyltransf_25"/>
</dbReference>
<evidence type="ECO:0000313" key="4">
    <source>
        <dbReference type="Proteomes" id="UP000484255"/>
    </source>
</evidence>
<evidence type="ECO:0000313" key="3">
    <source>
        <dbReference type="EMBL" id="NDY92797.1"/>
    </source>
</evidence>
<dbReference type="PANTHER" id="PTHR43861">
    <property type="entry name" value="TRANS-ACONITATE 2-METHYLTRANSFERASE-RELATED"/>
    <property type="match status" value="1"/>
</dbReference>
<dbReference type="AlphaFoldDB" id="A0A7C9PIF1"/>
<keyword evidence="4" id="KW-1185">Reference proteome</keyword>
<dbReference type="PANTHER" id="PTHR43861:SF3">
    <property type="entry name" value="PUTATIVE (AFU_ORTHOLOGUE AFUA_2G14390)-RELATED"/>
    <property type="match status" value="1"/>
</dbReference>
<name>A0A7C9PIF1_9BURK</name>
<dbReference type="EMBL" id="JAAGOH010000022">
    <property type="protein sequence ID" value="NDY92797.1"/>
    <property type="molecule type" value="Genomic_DNA"/>
</dbReference>
<reference evidence="3 4" key="1">
    <citation type="submission" date="2020-02" db="EMBL/GenBank/DDBJ databases">
        <title>Ideonella bacterium strain TBM-1.</title>
        <authorList>
            <person name="Chen W.-M."/>
        </authorList>
    </citation>
    <scope>NUCLEOTIDE SEQUENCE [LARGE SCALE GENOMIC DNA]</scope>
    <source>
        <strain evidence="3 4">TBM-1</strain>
    </source>
</reference>
<evidence type="ECO:0000256" key="1">
    <source>
        <dbReference type="ARBA" id="ARBA00022679"/>
    </source>
</evidence>
<dbReference type="Gene3D" id="3.40.50.150">
    <property type="entry name" value="Vaccinia Virus protein VP39"/>
    <property type="match status" value="1"/>
</dbReference>
<feature type="domain" description="Methyltransferase" evidence="2">
    <location>
        <begin position="38"/>
        <end position="132"/>
    </location>
</feature>
<protein>
    <submittedName>
        <fullName evidence="3">Class I SAM-dependent methyltransferase</fullName>
    </submittedName>
</protein>
<sequence>MSAFWNERFAAPGFKYGTAPNAFLRAQAPALLPPGAQVLVPGDGEGRNGVWLAAQGHQVLAVDASDVGLAKASQLAAAQGCATHYATQVADLAQWAPVPDTWDAVVLVYTHLPSSFRQQAHRALAQGLKPGGVLLLEAFHPTQWTELQGASGGPREVDMLYPLATLQADFSDLLEELHGEETETTLDEGPGHQGLARVTRWVGRRR</sequence>
<keyword evidence="1 3" id="KW-0808">Transferase</keyword>
<dbReference type="RefSeq" id="WP_163458851.1">
    <property type="nucleotide sequence ID" value="NZ_JAAGOH010000022.1"/>
</dbReference>
<dbReference type="GO" id="GO:0032259">
    <property type="term" value="P:methylation"/>
    <property type="evidence" value="ECO:0007669"/>
    <property type="project" value="UniProtKB-KW"/>
</dbReference>
<evidence type="ECO:0000259" key="2">
    <source>
        <dbReference type="Pfam" id="PF13649"/>
    </source>
</evidence>
<dbReference type="InterPro" id="IPR029063">
    <property type="entry name" value="SAM-dependent_MTases_sf"/>
</dbReference>
<accession>A0A7C9PIF1</accession>